<dbReference type="PANTHER" id="PTHR20883">
    <property type="entry name" value="PHYTANOYL-COA DIOXYGENASE DOMAIN CONTAINING 1"/>
    <property type="match status" value="1"/>
</dbReference>
<dbReference type="Pfam" id="PF05721">
    <property type="entry name" value="PhyH"/>
    <property type="match status" value="1"/>
</dbReference>
<evidence type="ECO:0000313" key="5">
    <source>
        <dbReference type="Proteomes" id="UP000193801"/>
    </source>
</evidence>
<dbReference type="GO" id="GO:0016706">
    <property type="term" value="F:2-oxoglutarate-dependent dioxygenase activity"/>
    <property type="evidence" value="ECO:0007669"/>
    <property type="project" value="UniProtKB-ARBA"/>
</dbReference>
<comment type="caution">
    <text evidence="3">The sequence shown here is derived from an EMBL/GenBank/DDBJ whole genome shotgun (WGS) entry which is preliminary data.</text>
</comment>
<keyword evidence="3" id="KW-0560">Oxidoreductase</keyword>
<organism evidence="3 4">
    <name type="scientific">Mycobacterium paraense</name>
    <dbReference type="NCBI Taxonomy" id="767916"/>
    <lineage>
        <taxon>Bacteria</taxon>
        <taxon>Bacillati</taxon>
        <taxon>Actinomycetota</taxon>
        <taxon>Actinomycetes</taxon>
        <taxon>Mycobacteriales</taxon>
        <taxon>Mycobacteriaceae</taxon>
        <taxon>Mycobacterium</taxon>
        <taxon>Mycobacterium simiae complex</taxon>
    </lineage>
</organism>
<evidence type="ECO:0000313" key="4">
    <source>
        <dbReference type="Proteomes" id="UP000193285"/>
    </source>
</evidence>
<dbReference type="PANTHER" id="PTHR20883:SF48">
    <property type="entry name" value="ECTOINE DIOXYGENASE"/>
    <property type="match status" value="1"/>
</dbReference>
<dbReference type="AlphaFoldDB" id="A0A1X2AB77"/>
<dbReference type="Gene3D" id="2.60.120.620">
    <property type="entry name" value="q2cbj1_9rhob like domain"/>
    <property type="match status" value="1"/>
</dbReference>
<gene>
    <name evidence="3" type="ORF">AWB90_12245</name>
    <name evidence="2" type="ORF">AWB91_23260</name>
</gene>
<evidence type="ECO:0000313" key="3">
    <source>
        <dbReference type="EMBL" id="ORW48121.1"/>
    </source>
</evidence>
<comment type="similarity">
    <text evidence="1">Belongs to the PhyH family.</text>
</comment>
<keyword evidence="5" id="KW-1185">Reference proteome</keyword>
<evidence type="ECO:0000256" key="1">
    <source>
        <dbReference type="ARBA" id="ARBA00005830"/>
    </source>
</evidence>
<proteinExistence type="inferred from homology"/>
<dbReference type="Proteomes" id="UP000193801">
    <property type="component" value="Unassembled WGS sequence"/>
</dbReference>
<dbReference type="STRING" id="767916.AWB91_23260"/>
<reference evidence="3" key="2">
    <citation type="submission" date="2016-01" db="EMBL/GenBank/DDBJ databases">
        <authorList>
            <person name="Oliw E.H."/>
        </authorList>
    </citation>
    <scope>NUCLEOTIDE SEQUENCE</scope>
    <source>
        <strain evidence="3">IEC33</strain>
    </source>
</reference>
<reference evidence="4 5" key="1">
    <citation type="journal article" date="2015" name="Emerg. Microbes Infect.">
        <title>Characterization of 17 strains belonging to the Mycobacterium simiae complex and description of Mycobacterium paraense sp. nov.</title>
        <authorList>
            <person name="Fusco da Costa A.R."/>
            <person name="Fedrizzi T."/>
            <person name="Lopes M.L."/>
            <person name="Pecorari M."/>
            <person name="Oliveira da Costa W.L."/>
            <person name="Giacobazzi E."/>
            <person name="da Costa Bahia J.R."/>
            <person name="De Sanctis V."/>
            <person name="Batista Lima K.V."/>
            <person name="Bertorelli R."/>
            <person name="Grottola A."/>
            <person name="Fabio A."/>
            <person name="Mariottini A."/>
            <person name="Ferretti P."/>
            <person name="Di Leva F."/>
            <person name="Fregni Serpini G."/>
            <person name="Tagliazucchi S."/>
            <person name="Rumpianesi F."/>
            <person name="Jousson O."/>
            <person name="Segata N."/>
            <person name="Tortoli E."/>
        </authorList>
    </citation>
    <scope>NUCLEOTIDE SEQUENCE [LARGE SCALE GENOMIC DNA]</scope>
    <source>
        <strain evidence="2 5">FI-07156</strain>
        <strain evidence="3 4">IEC33</strain>
    </source>
</reference>
<name>A0A1X2AB77_9MYCO</name>
<dbReference type="RefSeq" id="WP_085102248.1">
    <property type="nucleotide sequence ID" value="NZ_LQPK01000021.1"/>
</dbReference>
<accession>A0A1X2AB77</accession>
<protein>
    <submittedName>
        <fullName evidence="3">Phytanoyl-CoA dioxygenase</fullName>
    </submittedName>
</protein>
<keyword evidence="3" id="KW-0223">Dioxygenase</keyword>
<dbReference type="EMBL" id="LQPK01000021">
    <property type="protein sequence ID" value="ORW29529.1"/>
    <property type="molecule type" value="Genomic_DNA"/>
</dbReference>
<dbReference type="InterPro" id="IPR008775">
    <property type="entry name" value="Phytyl_CoA_dOase-like"/>
</dbReference>
<dbReference type="EMBL" id="LQPN01000040">
    <property type="protein sequence ID" value="ORW48121.1"/>
    <property type="molecule type" value="Genomic_DNA"/>
</dbReference>
<dbReference type="Proteomes" id="UP000193285">
    <property type="component" value="Unassembled WGS sequence"/>
</dbReference>
<dbReference type="SUPFAM" id="SSF51197">
    <property type="entry name" value="Clavaminate synthase-like"/>
    <property type="match status" value="1"/>
</dbReference>
<reference evidence="2" key="3">
    <citation type="submission" date="2016-01" db="EMBL/GenBank/DDBJ databases">
        <authorList>
            <person name="Ana R.F.D.C."/>
            <person name="Tarcisio F."/>
            <person name="Maria L.L."/>
            <person name="Monica P."/>
            <person name="Wana L.O.D.C."/>
            <person name="Elisabetta G."/>
            <person name="Jeann R.D.C.B."/>
            <person name="Veronica D.S."/>
            <person name="Karla V.B.L."/>
            <person name="Roberto B."/>
            <person name="Antonella G."/>
            <person name="Anna F."/>
            <person name="Alessandro M."/>
            <person name="Pamela F."/>
            <person name="Francesca D.L."/>
            <person name="Giulia F.S."/>
            <person name="Sara T."/>
            <person name="Fabio R."/>
            <person name="Olivier J."/>
            <person name="Nicola S."/>
            <person name="Enrico T."/>
        </authorList>
    </citation>
    <scope>NUCLEOTIDE SEQUENCE</scope>
    <source>
        <strain evidence="2">FI-07156</strain>
    </source>
</reference>
<evidence type="ECO:0000313" key="2">
    <source>
        <dbReference type="EMBL" id="ORW29529.1"/>
    </source>
</evidence>
<sequence length="261" mass="28369">MSTGLSQTDIEAFYRDGYLAVADFLSAESLERVRRWVCDVERWPGDADAGWLQHDEQTAAGVRRTRTENFSPFHAELRDLLTTGAVPAMAGQLLGEPAVLYKEKINYKHPGGAGFAAHQDAPAYPHIAVSVSCLLAVDDSTVENGCLEFVAGMHHDLLANDRDGCIRPDIAETLAWRAHPVRAGSLVWFHSHTPHRSGANTSTTSRRALYLTYNAASSGDLHEAYYRDKRVALAGASGRGGVQRVSLIGHFRGIAPAEAST</sequence>
<dbReference type="GO" id="GO:0005506">
    <property type="term" value="F:iron ion binding"/>
    <property type="evidence" value="ECO:0007669"/>
    <property type="project" value="UniProtKB-ARBA"/>
</dbReference>